<keyword evidence="3" id="KW-1185">Reference proteome</keyword>
<dbReference type="SUPFAM" id="SSF52096">
    <property type="entry name" value="ClpP/crotonase"/>
    <property type="match status" value="1"/>
</dbReference>
<protein>
    <recommendedName>
        <fullName evidence="1">Tail specific protease domain-containing protein</fullName>
    </recommendedName>
</protein>
<dbReference type="PANTHER" id="PTHR32060:SF22">
    <property type="entry name" value="CARBOXYL-TERMINAL-PROCESSING PEPTIDASE 3, CHLOROPLASTIC"/>
    <property type="match status" value="1"/>
</dbReference>
<dbReference type="AlphaFoldDB" id="A0A365Y1N1"/>
<dbReference type="GO" id="GO:0004175">
    <property type="term" value="F:endopeptidase activity"/>
    <property type="evidence" value="ECO:0007669"/>
    <property type="project" value="TreeGrafter"/>
</dbReference>
<dbReference type="GO" id="GO:0006508">
    <property type="term" value="P:proteolysis"/>
    <property type="evidence" value="ECO:0007669"/>
    <property type="project" value="InterPro"/>
</dbReference>
<dbReference type="Pfam" id="PF03572">
    <property type="entry name" value="Peptidase_S41"/>
    <property type="match status" value="1"/>
</dbReference>
<gene>
    <name evidence="2" type="ORF">DF182_04375</name>
</gene>
<evidence type="ECO:0000313" key="3">
    <source>
        <dbReference type="Proteomes" id="UP000253410"/>
    </source>
</evidence>
<accession>A0A365Y1N1</accession>
<dbReference type="Gene3D" id="3.90.226.10">
    <property type="entry name" value="2-enoyl-CoA Hydratase, Chain A, domain 1"/>
    <property type="match status" value="1"/>
</dbReference>
<evidence type="ECO:0000259" key="1">
    <source>
        <dbReference type="SMART" id="SM00245"/>
    </source>
</evidence>
<dbReference type="SMART" id="SM00245">
    <property type="entry name" value="TSPc"/>
    <property type="match status" value="1"/>
</dbReference>
<dbReference type="InterPro" id="IPR029045">
    <property type="entry name" value="ClpP/crotonase-like_dom_sf"/>
</dbReference>
<reference evidence="2 3" key="1">
    <citation type="submission" date="2018-05" db="EMBL/GenBank/DDBJ databases">
        <title>Chitinophaga sp. K3CV102501T nov., isolated from isolated from a monsoon evergreen broad-leaved forest soil.</title>
        <authorList>
            <person name="Lv Y."/>
        </authorList>
    </citation>
    <scope>NUCLEOTIDE SEQUENCE [LARGE SCALE GENOMIC DNA]</scope>
    <source>
        <strain evidence="2 3">GDMCC 1.1325</strain>
    </source>
</reference>
<organism evidence="2 3">
    <name type="scientific">Chitinophaga flava</name>
    <dbReference type="NCBI Taxonomy" id="2259036"/>
    <lineage>
        <taxon>Bacteria</taxon>
        <taxon>Pseudomonadati</taxon>
        <taxon>Bacteroidota</taxon>
        <taxon>Chitinophagia</taxon>
        <taxon>Chitinophagales</taxon>
        <taxon>Chitinophagaceae</taxon>
        <taxon>Chitinophaga</taxon>
    </lineage>
</organism>
<comment type="caution">
    <text evidence="2">The sequence shown here is derived from an EMBL/GenBank/DDBJ whole genome shotgun (WGS) entry which is preliminary data.</text>
</comment>
<dbReference type="EMBL" id="QFFJ01000001">
    <property type="protein sequence ID" value="RBL91844.1"/>
    <property type="molecule type" value="Genomic_DNA"/>
</dbReference>
<feature type="domain" description="Tail specific protease" evidence="1">
    <location>
        <begin position="230"/>
        <end position="478"/>
    </location>
</feature>
<dbReference type="OrthoDB" id="5480566at2"/>
<dbReference type="Proteomes" id="UP000253410">
    <property type="component" value="Unassembled WGS sequence"/>
</dbReference>
<sequence length="502" mass="56241">MMTLTAIRFFKFLPIHKPLTSLRIIFKIKQMIHLIPLCIAFTNPVQPPSDSLPKYPAAAVISMINDLAKELEQGHPGYYRYHSGSSTHQYLDSLKSTITTDSLTEPDIYRKLKPFIARIGCLHTALSLPDAYVSHLNQQPNLLPLQVMFENNQAIVTANYSGQPEPAPGTVLTAINGKSTLSILDKILPAIPSDGYNLTLKYKALYHQFPLWYRSMISPDTTFILTTADNKTITLKGTRFIDIAHGGFLQEPTYTRTLDFRINGNIAILTIHSFAASDIKKSGQHFSRFIDSAFLQLRQQGIRQLIIDLRGNTGGTDGNAVYFTRHFFENPFRYWERITVTPAIARQIKGIARLFYRKPVLVNGEYQWQRSKITREFNYYATQQPATNTYTGKTFVLIDGFCMSSCADATAVLSAHRKAVFIGEETGGGYQGNNSGMMPAVKLRPTRMMLTVPLQRYVTAVDSTVNKGHGTMPDYVVPLTAKAAIEKKDQPMELALRLAGAQ</sequence>
<name>A0A365Y1N1_9BACT</name>
<dbReference type="InterPro" id="IPR005151">
    <property type="entry name" value="Tail-specific_protease"/>
</dbReference>
<dbReference type="PANTHER" id="PTHR32060">
    <property type="entry name" value="TAIL-SPECIFIC PROTEASE"/>
    <property type="match status" value="1"/>
</dbReference>
<dbReference type="GO" id="GO:0008236">
    <property type="term" value="F:serine-type peptidase activity"/>
    <property type="evidence" value="ECO:0007669"/>
    <property type="project" value="InterPro"/>
</dbReference>
<evidence type="ECO:0000313" key="2">
    <source>
        <dbReference type="EMBL" id="RBL91844.1"/>
    </source>
</evidence>
<proteinExistence type="predicted"/>